<keyword evidence="4" id="KW-0133">Cell shape</keyword>
<comment type="caution">
    <text evidence="11">The sequence shown here is derived from an EMBL/GenBank/DDBJ whole genome shotgun (WGS) entry which is preliminary data.</text>
</comment>
<evidence type="ECO:0000256" key="6">
    <source>
        <dbReference type="ARBA" id="ARBA00023316"/>
    </source>
</evidence>
<evidence type="ECO:0000256" key="4">
    <source>
        <dbReference type="ARBA" id="ARBA00022960"/>
    </source>
</evidence>
<dbReference type="GO" id="GO:0071555">
    <property type="term" value="P:cell wall organization"/>
    <property type="evidence" value="ECO:0007669"/>
    <property type="project" value="UniProtKB-KW"/>
</dbReference>
<evidence type="ECO:0000259" key="10">
    <source>
        <dbReference type="Pfam" id="PF00768"/>
    </source>
</evidence>
<dbReference type="InterPro" id="IPR001967">
    <property type="entry name" value="Peptidase_S11_N"/>
</dbReference>
<keyword evidence="2" id="KW-0732">Signal</keyword>
<evidence type="ECO:0000256" key="3">
    <source>
        <dbReference type="ARBA" id="ARBA00022801"/>
    </source>
</evidence>
<evidence type="ECO:0000256" key="5">
    <source>
        <dbReference type="ARBA" id="ARBA00022984"/>
    </source>
</evidence>
<organism evidence="11 12">
    <name type="scientific">Candidatus Uhrbacteria bacterium GW2011_GWA2_53_10</name>
    <dbReference type="NCBI Taxonomy" id="1618980"/>
    <lineage>
        <taxon>Bacteria</taxon>
        <taxon>Candidatus Uhriibacteriota</taxon>
    </lineage>
</organism>
<name>A0A0G1XPZ2_9BACT</name>
<dbReference type="PANTHER" id="PTHR21581:SF6">
    <property type="entry name" value="TRAFFICKING PROTEIN PARTICLE COMPLEX SUBUNIT 12"/>
    <property type="match status" value="1"/>
</dbReference>
<dbReference type="GO" id="GO:0009002">
    <property type="term" value="F:serine-type D-Ala-D-Ala carboxypeptidase activity"/>
    <property type="evidence" value="ECO:0007669"/>
    <property type="project" value="InterPro"/>
</dbReference>
<feature type="active site" evidence="7">
    <location>
        <position position="160"/>
    </location>
</feature>
<dbReference type="Pfam" id="PF00768">
    <property type="entry name" value="Peptidase_S11"/>
    <property type="match status" value="1"/>
</dbReference>
<feature type="domain" description="Peptidase S11 D-alanyl-D-alanine carboxypeptidase A N-terminal" evidence="10">
    <location>
        <begin position="76"/>
        <end position="300"/>
    </location>
</feature>
<keyword evidence="3" id="KW-0378">Hydrolase</keyword>
<dbReference type="GO" id="GO:0008360">
    <property type="term" value="P:regulation of cell shape"/>
    <property type="evidence" value="ECO:0007669"/>
    <property type="project" value="UniProtKB-KW"/>
</dbReference>
<dbReference type="Gene3D" id="3.40.710.10">
    <property type="entry name" value="DD-peptidase/beta-lactamase superfamily"/>
    <property type="match status" value="1"/>
</dbReference>
<evidence type="ECO:0000256" key="7">
    <source>
        <dbReference type="PIRSR" id="PIRSR618044-1"/>
    </source>
</evidence>
<reference evidence="11 12" key="1">
    <citation type="journal article" date="2015" name="Nature">
        <title>rRNA introns, odd ribosomes, and small enigmatic genomes across a large radiation of phyla.</title>
        <authorList>
            <person name="Brown C.T."/>
            <person name="Hug L.A."/>
            <person name="Thomas B.C."/>
            <person name="Sharon I."/>
            <person name="Castelle C.J."/>
            <person name="Singh A."/>
            <person name="Wilkins M.J."/>
            <person name="Williams K.H."/>
            <person name="Banfield J.F."/>
        </authorList>
    </citation>
    <scope>NUCLEOTIDE SEQUENCE [LARGE SCALE GENOMIC DNA]</scope>
</reference>
<evidence type="ECO:0000313" key="12">
    <source>
        <dbReference type="Proteomes" id="UP000034711"/>
    </source>
</evidence>
<dbReference type="Proteomes" id="UP000034711">
    <property type="component" value="Unassembled WGS sequence"/>
</dbReference>
<evidence type="ECO:0000256" key="8">
    <source>
        <dbReference type="PIRSR" id="PIRSR618044-2"/>
    </source>
</evidence>
<sequence>MMVKMLVQTLIAMAVFQMFPYDAGVMERHAVLPDAASRVSPGLSETLELSQKTLPPAPDAARQPVKVQKTSMGVVTSAVSALVIDRVTGSVLFEKNSGVSRSIGSMTKLMTAYVFLQSDPDLQAPAEIQPSDVRLGGVQHLRAGDQVTVRDLLYASLVGSDNSATAALARLSGLSPGDFVARMNEVAADIGMRNTTFVDPAGLSPDNRSVATDLVRLLDQTMKDEVIRAATELPVASVTSVSGKTYRIENTNDLLHSFLNQPPFQMTGGKTGFLPEAGYCFGAVIAEHGAHEITVVVLGSDSEHGRFQDAKALAAWAYKAYDWPDEI</sequence>
<feature type="active site" description="Acyl-ester intermediate" evidence="7">
    <location>
        <position position="105"/>
    </location>
</feature>
<accession>A0A0G1XPZ2</accession>
<evidence type="ECO:0000256" key="2">
    <source>
        <dbReference type="ARBA" id="ARBA00022729"/>
    </source>
</evidence>
<keyword evidence="11" id="KW-0645">Protease</keyword>
<keyword evidence="5" id="KW-0573">Peptidoglycan synthesis</keyword>
<feature type="active site" description="Proton acceptor" evidence="7">
    <location>
        <position position="108"/>
    </location>
</feature>
<dbReference type="InterPro" id="IPR018044">
    <property type="entry name" value="Peptidase_S11"/>
</dbReference>
<dbReference type="AlphaFoldDB" id="A0A0G1XPZ2"/>
<protein>
    <submittedName>
        <fullName evidence="11">D-alanyl-D-alanine carboxypeptidase family protein</fullName>
    </submittedName>
</protein>
<proteinExistence type="inferred from homology"/>
<evidence type="ECO:0000256" key="1">
    <source>
        <dbReference type="ARBA" id="ARBA00007164"/>
    </source>
</evidence>
<evidence type="ECO:0000313" key="11">
    <source>
        <dbReference type="EMBL" id="KKW33318.1"/>
    </source>
</evidence>
<dbReference type="GO" id="GO:0006508">
    <property type="term" value="P:proteolysis"/>
    <property type="evidence" value="ECO:0007669"/>
    <property type="project" value="InterPro"/>
</dbReference>
<evidence type="ECO:0000256" key="9">
    <source>
        <dbReference type="RuleBase" id="RU004016"/>
    </source>
</evidence>
<dbReference type="InterPro" id="IPR012338">
    <property type="entry name" value="Beta-lactam/transpept-like"/>
</dbReference>
<dbReference type="EMBL" id="LCRI01000001">
    <property type="protein sequence ID" value="KKW33318.1"/>
    <property type="molecule type" value="Genomic_DNA"/>
</dbReference>
<comment type="similarity">
    <text evidence="1 9">Belongs to the peptidase S11 family.</text>
</comment>
<feature type="binding site" evidence="8">
    <location>
        <position position="270"/>
    </location>
    <ligand>
        <name>substrate</name>
    </ligand>
</feature>
<dbReference type="GO" id="GO:0009252">
    <property type="term" value="P:peptidoglycan biosynthetic process"/>
    <property type="evidence" value="ECO:0007669"/>
    <property type="project" value="UniProtKB-KW"/>
</dbReference>
<dbReference type="SUPFAM" id="SSF56601">
    <property type="entry name" value="beta-lactamase/transpeptidase-like"/>
    <property type="match status" value="1"/>
</dbReference>
<dbReference type="PANTHER" id="PTHR21581">
    <property type="entry name" value="D-ALANYL-D-ALANINE CARBOXYPEPTIDASE"/>
    <property type="match status" value="1"/>
</dbReference>
<dbReference type="PRINTS" id="PR00725">
    <property type="entry name" value="DADACBPTASE1"/>
</dbReference>
<keyword evidence="11" id="KW-0121">Carboxypeptidase</keyword>
<keyword evidence="6" id="KW-0961">Cell wall biogenesis/degradation</keyword>
<gene>
    <name evidence="11" type="ORF">UY77_C0001G0013</name>
</gene>